<dbReference type="KEGG" id="pabo:BCY86_04410"/>
<evidence type="ECO:0000256" key="2">
    <source>
        <dbReference type="ARBA" id="ARBA00022723"/>
    </source>
</evidence>
<dbReference type="CDD" id="cd01310">
    <property type="entry name" value="TatD_DNAse"/>
    <property type="match status" value="1"/>
</dbReference>
<dbReference type="AlphaFoldDB" id="A0A1L6MWW6"/>
<feature type="binding site" evidence="4">
    <location>
        <position position="208"/>
    </location>
    <ligand>
        <name>a divalent metal cation</name>
        <dbReference type="ChEBI" id="CHEBI:60240"/>
        <label>1</label>
    </ligand>
</feature>
<sequence>MHYSLIDSHCHLDSQYFPDGSEAVLNRAFAAGVCGCVTVGVGSDLQASQFVIELAARYPGKVAAAVGVHPQDAHCFSDGQIEETKKLVRSPSCVAVGEVGLDYYEEANKQIQKKVFSDFIGLAREVKKPLVIHTRRAAQDTLDLLVSEGAREVGGVIHCFTEDQEFASRVLDLGFYLSFSGIVTFKNAISLQQVASWAPLDRILLETDSPYLAPVPLRGKPCEPSYLIHTAKRVAELKKVDIETIAQATFLNTQQCFRSIFS</sequence>
<evidence type="ECO:0000256" key="1">
    <source>
        <dbReference type="ARBA" id="ARBA00009275"/>
    </source>
</evidence>
<protein>
    <submittedName>
        <fullName evidence="5">Hydrolase TatD</fullName>
    </submittedName>
</protein>
<keyword evidence="6" id="KW-1185">Reference proteome</keyword>
<feature type="binding site" evidence="4">
    <location>
        <position position="158"/>
    </location>
    <ligand>
        <name>a divalent metal cation</name>
        <dbReference type="ChEBI" id="CHEBI:60240"/>
        <label>2</label>
    </ligand>
</feature>
<dbReference type="STRING" id="1882918.BCY86_04410"/>
<feature type="binding site" evidence="4">
    <location>
        <position position="9"/>
    </location>
    <ligand>
        <name>a divalent metal cation</name>
        <dbReference type="ChEBI" id="CHEBI:60240"/>
        <label>1</label>
    </ligand>
</feature>
<evidence type="ECO:0000313" key="5">
    <source>
        <dbReference type="EMBL" id="APS00012.1"/>
    </source>
</evidence>
<feature type="binding site" evidence="4">
    <location>
        <position position="11"/>
    </location>
    <ligand>
        <name>a divalent metal cation</name>
        <dbReference type="ChEBI" id="CHEBI:60240"/>
        <label>1</label>
    </ligand>
</feature>
<dbReference type="FunFam" id="3.20.20.140:FF:000005">
    <property type="entry name" value="TatD family hydrolase"/>
    <property type="match status" value="1"/>
</dbReference>
<evidence type="ECO:0000256" key="3">
    <source>
        <dbReference type="ARBA" id="ARBA00022801"/>
    </source>
</evidence>
<dbReference type="Gene3D" id="3.20.20.140">
    <property type="entry name" value="Metal-dependent hydrolases"/>
    <property type="match status" value="1"/>
</dbReference>
<dbReference type="GO" id="GO:0004536">
    <property type="term" value="F:DNA nuclease activity"/>
    <property type="evidence" value="ECO:0007669"/>
    <property type="project" value="InterPro"/>
</dbReference>
<dbReference type="NCBIfam" id="TIGR00010">
    <property type="entry name" value="YchF/TatD family DNA exonuclease"/>
    <property type="match status" value="1"/>
</dbReference>
<dbReference type="PROSITE" id="PS01137">
    <property type="entry name" value="TATD_1"/>
    <property type="match status" value="1"/>
</dbReference>
<accession>A0A1L6MWW6</accession>
<keyword evidence="3 5" id="KW-0378">Hydrolase</keyword>
<evidence type="ECO:0000256" key="4">
    <source>
        <dbReference type="PIRSR" id="PIRSR005902-1"/>
    </source>
</evidence>
<organism evidence="5 6">
    <name type="scientific">Pajaroellobacter abortibovis</name>
    <dbReference type="NCBI Taxonomy" id="1882918"/>
    <lineage>
        <taxon>Bacteria</taxon>
        <taxon>Pseudomonadati</taxon>
        <taxon>Myxococcota</taxon>
        <taxon>Polyangia</taxon>
        <taxon>Polyangiales</taxon>
        <taxon>Polyangiaceae</taxon>
    </lineage>
</organism>
<dbReference type="Pfam" id="PF01026">
    <property type="entry name" value="TatD_DNase"/>
    <property type="match status" value="1"/>
</dbReference>
<dbReference type="PANTHER" id="PTHR46124:SF2">
    <property type="entry name" value="D-AMINOACYL-TRNA DEACYLASE"/>
    <property type="match status" value="1"/>
</dbReference>
<dbReference type="GO" id="GO:0005829">
    <property type="term" value="C:cytosol"/>
    <property type="evidence" value="ECO:0007669"/>
    <property type="project" value="TreeGrafter"/>
</dbReference>
<feature type="binding site" evidence="4">
    <location>
        <position position="133"/>
    </location>
    <ligand>
        <name>a divalent metal cation</name>
        <dbReference type="ChEBI" id="CHEBI:60240"/>
        <label>2</label>
    </ligand>
</feature>
<reference evidence="5 6" key="1">
    <citation type="submission" date="2016-08" db="EMBL/GenBank/DDBJ databases">
        <title>Identification and validation of antigenic proteins from Pajaroellobacter abortibovis using de-novo genome sequence assembly and reverse vaccinology.</title>
        <authorList>
            <person name="Welly B.T."/>
            <person name="Miller M.R."/>
            <person name="Stott J.L."/>
            <person name="Blanchard M.T."/>
            <person name="Islas-Trejo A.D."/>
            <person name="O'Rourke S.M."/>
            <person name="Young A.E."/>
            <person name="Medrano J.F."/>
            <person name="Van Eenennaam A.L."/>
        </authorList>
    </citation>
    <scope>NUCLEOTIDE SEQUENCE [LARGE SCALE GENOMIC DNA]</scope>
    <source>
        <strain evidence="5 6">BTF92-0548A/99-0131</strain>
    </source>
</reference>
<dbReference type="Proteomes" id="UP000185544">
    <property type="component" value="Chromosome"/>
</dbReference>
<dbReference type="OrthoDB" id="9810005at2"/>
<keyword evidence="2 4" id="KW-0479">Metal-binding</keyword>
<dbReference type="GO" id="GO:0016788">
    <property type="term" value="F:hydrolase activity, acting on ester bonds"/>
    <property type="evidence" value="ECO:0007669"/>
    <property type="project" value="InterPro"/>
</dbReference>
<dbReference type="SUPFAM" id="SSF51556">
    <property type="entry name" value="Metallo-dependent hydrolases"/>
    <property type="match status" value="1"/>
</dbReference>
<dbReference type="PANTHER" id="PTHR46124">
    <property type="entry name" value="D-AMINOACYL-TRNA DEACYLASE"/>
    <property type="match status" value="1"/>
</dbReference>
<proteinExistence type="inferred from homology"/>
<dbReference type="GO" id="GO:0046872">
    <property type="term" value="F:metal ion binding"/>
    <property type="evidence" value="ECO:0007669"/>
    <property type="project" value="UniProtKB-KW"/>
</dbReference>
<dbReference type="InterPro" id="IPR032466">
    <property type="entry name" value="Metal_Hydrolase"/>
</dbReference>
<name>A0A1L6MWW6_9BACT</name>
<dbReference type="InterPro" id="IPR018228">
    <property type="entry name" value="DNase_TatD-rel_CS"/>
</dbReference>
<gene>
    <name evidence="5" type="ORF">BCY86_04410</name>
</gene>
<dbReference type="InterPro" id="IPR015991">
    <property type="entry name" value="TatD/YcfH-like"/>
</dbReference>
<dbReference type="InterPro" id="IPR001130">
    <property type="entry name" value="TatD-like"/>
</dbReference>
<evidence type="ECO:0000313" key="6">
    <source>
        <dbReference type="Proteomes" id="UP000185544"/>
    </source>
</evidence>
<comment type="similarity">
    <text evidence="1">Belongs to the metallo-dependent hydrolases superfamily. TatD-type hydrolase family.</text>
</comment>
<dbReference type="RefSeq" id="WP_075276678.1">
    <property type="nucleotide sequence ID" value="NZ_CP016908.1"/>
</dbReference>
<dbReference type="PIRSF" id="PIRSF005902">
    <property type="entry name" value="DNase_TatD"/>
    <property type="match status" value="1"/>
</dbReference>
<dbReference type="EMBL" id="CP016908">
    <property type="protein sequence ID" value="APS00012.1"/>
    <property type="molecule type" value="Genomic_DNA"/>
</dbReference>
<feature type="binding site" evidence="4">
    <location>
        <position position="98"/>
    </location>
    <ligand>
        <name>a divalent metal cation</name>
        <dbReference type="ChEBI" id="CHEBI:60240"/>
        <label>1</label>
    </ligand>
</feature>